<dbReference type="InterPro" id="IPR045584">
    <property type="entry name" value="Pilin-like"/>
</dbReference>
<keyword evidence="2" id="KW-1185">Reference proteome</keyword>
<dbReference type="RefSeq" id="WP_136771297.1">
    <property type="nucleotide sequence ID" value="NZ_CP156074.1"/>
</dbReference>
<accession>A0A4U0QDT1</accession>
<protein>
    <submittedName>
        <fullName evidence="1">Type II secretion system protein</fullName>
    </submittedName>
</protein>
<dbReference type="AlphaFoldDB" id="A0A4U0QDT1"/>
<organism evidence="1 2">
    <name type="scientific">Chitiniphilus eburneus</name>
    <dbReference type="NCBI Taxonomy" id="2571148"/>
    <lineage>
        <taxon>Bacteria</taxon>
        <taxon>Pseudomonadati</taxon>
        <taxon>Pseudomonadota</taxon>
        <taxon>Betaproteobacteria</taxon>
        <taxon>Neisseriales</taxon>
        <taxon>Chitinibacteraceae</taxon>
        <taxon>Chitiniphilus</taxon>
    </lineage>
</organism>
<dbReference type="Pfam" id="PF07963">
    <property type="entry name" value="N_methyl"/>
    <property type="match status" value="1"/>
</dbReference>
<evidence type="ECO:0000313" key="2">
    <source>
        <dbReference type="Proteomes" id="UP000310016"/>
    </source>
</evidence>
<dbReference type="NCBIfam" id="TIGR02532">
    <property type="entry name" value="IV_pilin_GFxxxE"/>
    <property type="match status" value="1"/>
</dbReference>
<dbReference type="PROSITE" id="PS00409">
    <property type="entry name" value="PROKAR_NTER_METHYL"/>
    <property type="match status" value="1"/>
</dbReference>
<dbReference type="SUPFAM" id="SSF54523">
    <property type="entry name" value="Pili subunits"/>
    <property type="match status" value="1"/>
</dbReference>
<reference evidence="1 2" key="1">
    <citation type="submission" date="2019-04" db="EMBL/GenBank/DDBJ databases">
        <title>Chitiniphilus eburnea sp. nov., a novel chitinolytic bacterium isolated from aquaculture sludge.</title>
        <authorList>
            <person name="Sheng M."/>
        </authorList>
    </citation>
    <scope>NUCLEOTIDE SEQUENCE [LARGE SCALE GENOMIC DNA]</scope>
    <source>
        <strain evidence="1 2">HX-2-15</strain>
    </source>
</reference>
<sequence length="157" mass="17647">MKRWRGFTLIELMVTLTILAVLASVALPLSQVAATRSREDDLRRALWQIRSAIDAYKQAADEGRIQKSLDETGYPPTLAALTDGVKDVKDPTGRSIYFLRRMPRDPFCDCPSKDNMQTWGLRSYASPPDSPAEGRDVYDVYTLSTSTGLNGVPYRDW</sequence>
<dbReference type="OrthoDB" id="9790526at2"/>
<evidence type="ECO:0000313" key="1">
    <source>
        <dbReference type="EMBL" id="TJZ78782.1"/>
    </source>
</evidence>
<name>A0A4U0QDT1_9NEIS</name>
<proteinExistence type="predicted"/>
<dbReference type="Gene3D" id="3.30.700.10">
    <property type="entry name" value="Glycoprotein, Type 4 Pilin"/>
    <property type="match status" value="1"/>
</dbReference>
<comment type="caution">
    <text evidence="1">The sequence shown here is derived from an EMBL/GenBank/DDBJ whole genome shotgun (WGS) entry which is preliminary data.</text>
</comment>
<dbReference type="Proteomes" id="UP000310016">
    <property type="component" value="Unassembled WGS sequence"/>
</dbReference>
<gene>
    <name evidence="1" type="ORF">FAZ21_00365</name>
</gene>
<dbReference type="EMBL" id="SUMF01000001">
    <property type="protein sequence ID" value="TJZ78782.1"/>
    <property type="molecule type" value="Genomic_DNA"/>
</dbReference>
<dbReference type="InterPro" id="IPR012902">
    <property type="entry name" value="N_methyl_site"/>
</dbReference>